<sequence length="203" mass="23345">MDTLDIKSLLRASYDGQANERDNFSKANWKVRERDLFLSHLRERHLKNLLEIGAGTGQDSLFFIDNGIEATATDMSGEMVRLCREKNLSAYQMDFYNLEFPTESFDAVWSLNCLLHVPKRDLPSVLEGIRDVLKPGGLFYLGVYGGEDSEGVWEGDSSVPKRFFSFHTDQSIQYVVSKYFEIIYFKTVDYGHESLHFQSMILV</sequence>
<gene>
    <name evidence="4" type="ORF">ACFSB2_15005</name>
</gene>
<accession>A0ABW4JJR0</accession>
<comment type="caution">
    <text evidence="4">The sequence shown here is derived from an EMBL/GenBank/DDBJ whole genome shotgun (WGS) entry which is preliminary data.</text>
</comment>
<dbReference type="SUPFAM" id="SSF53335">
    <property type="entry name" value="S-adenosyl-L-methionine-dependent methyltransferases"/>
    <property type="match status" value="1"/>
</dbReference>
<dbReference type="InterPro" id="IPR029063">
    <property type="entry name" value="SAM-dependent_MTases_sf"/>
</dbReference>
<reference evidence="5" key="1">
    <citation type="journal article" date="2019" name="Int. J. Syst. Evol. Microbiol.">
        <title>The Global Catalogue of Microorganisms (GCM) 10K type strain sequencing project: providing services to taxonomists for standard genome sequencing and annotation.</title>
        <authorList>
            <consortium name="The Broad Institute Genomics Platform"/>
            <consortium name="The Broad Institute Genome Sequencing Center for Infectious Disease"/>
            <person name="Wu L."/>
            <person name="Ma J."/>
        </authorList>
    </citation>
    <scope>NUCLEOTIDE SEQUENCE [LARGE SCALE GENOMIC DNA]</scope>
    <source>
        <strain evidence="5">CGMCC 1.12286</strain>
    </source>
</reference>
<dbReference type="GO" id="GO:0102208">
    <property type="term" value="F:2-polyprenyl-6-hydroxyphenol methylase activity"/>
    <property type="evidence" value="ECO:0007669"/>
    <property type="project" value="UniProtKB-EC"/>
</dbReference>
<keyword evidence="2 4" id="KW-0808">Transferase</keyword>
<dbReference type="Proteomes" id="UP001597079">
    <property type="component" value="Unassembled WGS sequence"/>
</dbReference>
<dbReference type="EMBL" id="JBHUCX010000039">
    <property type="protein sequence ID" value="MFD1676011.1"/>
    <property type="molecule type" value="Genomic_DNA"/>
</dbReference>
<dbReference type="CDD" id="cd02440">
    <property type="entry name" value="AdoMet_MTases"/>
    <property type="match status" value="1"/>
</dbReference>
<evidence type="ECO:0000256" key="1">
    <source>
        <dbReference type="ARBA" id="ARBA00022603"/>
    </source>
</evidence>
<feature type="domain" description="Methyltransferase" evidence="3">
    <location>
        <begin position="50"/>
        <end position="137"/>
    </location>
</feature>
<dbReference type="PANTHER" id="PTHR43861">
    <property type="entry name" value="TRANS-ACONITATE 2-METHYLTRANSFERASE-RELATED"/>
    <property type="match status" value="1"/>
</dbReference>
<keyword evidence="5" id="KW-1185">Reference proteome</keyword>
<dbReference type="EC" id="2.1.1.222" evidence="4"/>
<evidence type="ECO:0000313" key="5">
    <source>
        <dbReference type="Proteomes" id="UP001597079"/>
    </source>
</evidence>
<evidence type="ECO:0000313" key="4">
    <source>
        <dbReference type="EMBL" id="MFD1676011.1"/>
    </source>
</evidence>
<dbReference type="Pfam" id="PF13649">
    <property type="entry name" value="Methyltransf_25"/>
    <property type="match status" value="1"/>
</dbReference>
<dbReference type="GO" id="GO:0061542">
    <property type="term" value="F:3-demethylubiquinol 3-O-methyltransferase activity"/>
    <property type="evidence" value="ECO:0007669"/>
    <property type="project" value="UniProtKB-EC"/>
</dbReference>
<protein>
    <submittedName>
        <fullName evidence="4">Class I SAM-dependent methyltransferase</fullName>
        <ecNumber evidence="4">2.1.1.222</ecNumber>
        <ecNumber evidence="4">2.1.1.64</ecNumber>
    </submittedName>
</protein>
<dbReference type="PANTHER" id="PTHR43861:SF1">
    <property type="entry name" value="TRANS-ACONITATE 2-METHYLTRANSFERASE"/>
    <property type="match status" value="1"/>
</dbReference>
<keyword evidence="1 4" id="KW-0489">Methyltransferase</keyword>
<proteinExistence type="predicted"/>
<evidence type="ECO:0000259" key="3">
    <source>
        <dbReference type="Pfam" id="PF13649"/>
    </source>
</evidence>
<name>A0ABW4JJR0_9BACL</name>
<organism evidence="4 5">
    <name type="scientific">Alicyclobacillus fodiniaquatilis</name>
    <dbReference type="NCBI Taxonomy" id="1661150"/>
    <lineage>
        <taxon>Bacteria</taxon>
        <taxon>Bacillati</taxon>
        <taxon>Bacillota</taxon>
        <taxon>Bacilli</taxon>
        <taxon>Bacillales</taxon>
        <taxon>Alicyclobacillaceae</taxon>
        <taxon>Alicyclobacillus</taxon>
    </lineage>
</organism>
<dbReference type="InterPro" id="IPR041698">
    <property type="entry name" value="Methyltransf_25"/>
</dbReference>
<dbReference type="RefSeq" id="WP_377943903.1">
    <property type="nucleotide sequence ID" value="NZ_JBHUCX010000039.1"/>
</dbReference>
<dbReference type="GO" id="GO:0032259">
    <property type="term" value="P:methylation"/>
    <property type="evidence" value="ECO:0007669"/>
    <property type="project" value="UniProtKB-KW"/>
</dbReference>
<dbReference type="EC" id="2.1.1.64" evidence="4"/>
<evidence type="ECO:0000256" key="2">
    <source>
        <dbReference type="ARBA" id="ARBA00022679"/>
    </source>
</evidence>
<dbReference type="Gene3D" id="3.40.50.150">
    <property type="entry name" value="Vaccinia Virus protein VP39"/>
    <property type="match status" value="1"/>
</dbReference>